<dbReference type="InterPro" id="IPR052906">
    <property type="entry name" value="Type_IV_Methyl-Rstrct_Enzyme"/>
</dbReference>
<dbReference type="RefSeq" id="WP_079731336.1">
    <property type="nucleotide sequence ID" value="NZ_FVZE01000006.1"/>
</dbReference>
<dbReference type="PANTHER" id="PTHR30015:SF6">
    <property type="entry name" value="SLL1429 PROTEIN"/>
    <property type="match status" value="1"/>
</dbReference>
<dbReference type="EMBL" id="FVZE01000006">
    <property type="protein sequence ID" value="SLK07482.1"/>
    <property type="molecule type" value="Genomic_DNA"/>
</dbReference>
<feature type="domain" description="Helicase ATP-binding" evidence="1">
    <location>
        <begin position="19"/>
        <end position="172"/>
    </location>
</feature>
<dbReference type="Pfam" id="PF04851">
    <property type="entry name" value="ResIII"/>
    <property type="match status" value="1"/>
</dbReference>
<reference evidence="3" key="1">
    <citation type="submission" date="2017-02" db="EMBL/GenBank/DDBJ databases">
        <authorList>
            <person name="Varghese N."/>
            <person name="Submissions S."/>
        </authorList>
    </citation>
    <scope>NUCLEOTIDE SEQUENCE [LARGE SCALE GENOMIC DNA]</scope>
    <source>
        <strain evidence="3">SM117</strain>
    </source>
</reference>
<accession>A0A1U6IHN1</accession>
<protein>
    <submittedName>
        <fullName evidence="2">Restriction system protein</fullName>
    </submittedName>
</protein>
<proteinExistence type="predicted"/>
<name>A0A1U6IHN1_9SPHN</name>
<dbReference type="SUPFAM" id="SSF52980">
    <property type="entry name" value="Restriction endonuclease-like"/>
    <property type="match status" value="1"/>
</dbReference>
<keyword evidence="3" id="KW-1185">Reference proteome</keyword>
<dbReference type="GO" id="GO:0015666">
    <property type="term" value="F:restriction endodeoxyribonuclease activity"/>
    <property type="evidence" value="ECO:0007669"/>
    <property type="project" value="TreeGrafter"/>
</dbReference>
<gene>
    <name evidence="2" type="ORF">SAMN06295987_106258</name>
</gene>
<dbReference type="InterPro" id="IPR011856">
    <property type="entry name" value="tRNA_endonuc-like_dom_sf"/>
</dbReference>
<sequence length="329" mass="36542">MRNEPAFNPTKQQAEFLDNFLARDDARSLLVAPPGFGKTTVAQCAAMKLLEQSKVDQALLIAGTRALADQWTHRFSRIDSISPDLTVQNHAFAATTYSALSHDSERIWNAVPPDSHCLLVFEDVEWVADRLDALAAEGLSRFPGSRALFVAATTPPIVVDSRFEFGLEFFTSEALADPTSLSSLALFAPSVGLLERVQRKLISLDDLSWREFEHLISEMLAADGYQVELMRGSKDGGVDVVAIKDLGATGLFKAVWQAKKHRIDRKVGLSLVRELADTRLEHQASKAMIVTTSYLTRGALERVERDRFLLGKIDRSELDDWIDRTLRGA</sequence>
<evidence type="ECO:0000259" key="1">
    <source>
        <dbReference type="PROSITE" id="PS51192"/>
    </source>
</evidence>
<dbReference type="InterPro" id="IPR011335">
    <property type="entry name" value="Restrct_endonuc-II-like"/>
</dbReference>
<dbReference type="GO" id="GO:0009307">
    <property type="term" value="P:DNA restriction-modification system"/>
    <property type="evidence" value="ECO:0007669"/>
    <property type="project" value="InterPro"/>
</dbReference>
<dbReference type="PANTHER" id="PTHR30015">
    <property type="entry name" value="MRR RESTRICTION SYSTEM PROTEIN"/>
    <property type="match status" value="1"/>
</dbReference>
<dbReference type="SUPFAM" id="SSF52540">
    <property type="entry name" value="P-loop containing nucleoside triphosphate hydrolases"/>
    <property type="match status" value="2"/>
</dbReference>
<dbReference type="InterPro" id="IPR007560">
    <property type="entry name" value="Restrct_endonuc_IV_Mrr"/>
</dbReference>
<dbReference type="STRING" id="428990.SAMN06295987_106258"/>
<evidence type="ECO:0000313" key="3">
    <source>
        <dbReference type="Proteomes" id="UP000190989"/>
    </source>
</evidence>
<dbReference type="AlphaFoldDB" id="A0A1U6IHN1"/>
<evidence type="ECO:0000313" key="2">
    <source>
        <dbReference type="EMBL" id="SLK07482.1"/>
    </source>
</evidence>
<dbReference type="Pfam" id="PF04471">
    <property type="entry name" value="Mrr_cat"/>
    <property type="match status" value="1"/>
</dbReference>
<dbReference type="InterPro" id="IPR006935">
    <property type="entry name" value="Helicase/UvrB_N"/>
</dbReference>
<dbReference type="Gene3D" id="3.40.1350.10">
    <property type="match status" value="1"/>
</dbReference>
<dbReference type="GO" id="GO:0005524">
    <property type="term" value="F:ATP binding"/>
    <property type="evidence" value="ECO:0007669"/>
    <property type="project" value="InterPro"/>
</dbReference>
<dbReference type="Proteomes" id="UP000190989">
    <property type="component" value="Unassembled WGS sequence"/>
</dbReference>
<dbReference type="GO" id="GO:0003677">
    <property type="term" value="F:DNA binding"/>
    <property type="evidence" value="ECO:0007669"/>
    <property type="project" value="InterPro"/>
</dbReference>
<dbReference type="InterPro" id="IPR027417">
    <property type="entry name" value="P-loop_NTPase"/>
</dbReference>
<dbReference type="InterPro" id="IPR014001">
    <property type="entry name" value="Helicase_ATP-bd"/>
</dbReference>
<dbReference type="Gene3D" id="3.40.50.300">
    <property type="entry name" value="P-loop containing nucleotide triphosphate hydrolases"/>
    <property type="match status" value="1"/>
</dbReference>
<dbReference type="PROSITE" id="PS51192">
    <property type="entry name" value="HELICASE_ATP_BIND_1"/>
    <property type="match status" value="1"/>
</dbReference>
<organism evidence="2 3">
    <name type="scientific">Novosphingobium mathurense</name>
    <dbReference type="NCBI Taxonomy" id="428990"/>
    <lineage>
        <taxon>Bacteria</taxon>
        <taxon>Pseudomonadati</taxon>
        <taxon>Pseudomonadota</taxon>
        <taxon>Alphaproteobacteria</taxon>
        <taxon>Sphingomonadales</taxon>
        <taxon>Sphingomonadaceae</taxon>
        <taxon>Novosphingobium</taxon>
    </lineage>
</organism>